<name>A0A1Q2M7X6_9GAMM</name>
<dbReference type="Proteomes" id="UP000188219">
    <property type="component" value="Chromosome"/>
</dbReference>
<dbReference type="KEGG" id="maga:Mag101_15230"/>
<dbReference type="EMBL" id="CP019650">
    <property type="protein sequence ID" value="AQQ68833.1"/>
    <property type="molecule type" value="Genomic_DNA"/>
</dbReference>
<dbReference type="OrthoDB" id="5727024at2"/>
<protein>
    <submittedName>
        <fullName evidence="1">Uncharacterized protein</fullName>
    </submittedName>
</protein>
<reference evidence="1" key="1">
    <citation type="submission" date="2017-02" db="EMBL/GenBank/DDBJ databases">
        <title>Genome of Microbulbifer agarilyticus GP101.</title>
        <authorList>
            <person name="Jung J."/>
            <person name="Bae S.S."/>
            <person name="Baek K."/>
        </authorList>
    </citation>
    <scope>NUCLEOTIDE SEQUENCE [LARGE SCALE GENOMIC DNA]</scope>
    <source>
        <strain evidence="1">GP101</strain>
    </source>
</reference>
<accession>A0A1Q2M7X6</accession>
<organism evidence="1 2">
    <name type="scientific">Microbulbifer agarilyticus</name>
    <dbReference type="NCBI Taxonomy" id="260552"/>
    <lineage>
        <taxon>Bacteria</taxon>
        <taxon>Pseudomonadati</taxon>
        <taxon>Pseudomonadota</taxon>
        <taxon>Gammaproteobacteria</taxon>
        <taxon>Cellvibrionales</taxon>
        <taxon>Microbulbiferaceae</taxon>
        <taxon>Microbulbifer</taxon>
    </lineage>
</organism>
<keyword evidence="2" id="KW-1185">Reference proteome</keyword>
<evidence type="ECO:0000313" key="2">
    <source>
        <dbReference type="Proteomes" id="UP000188219"/>
    </source>
</evidence>
<dbReference type="RefSeq" id="WP_077406883.1">
    <property type="nucleotide sequence ID" value="NZ_CP019650.1"/>
</dbReference>
<proteinExistence type="predicted"/>
<dbReference type="AlphaFoldDB" id="A0A1Q2M7X6"/>
<gene>
    <name evidence="1" type="ORF">Mag101_15230</name>
</gene>
<sequence>MKDLLKYAPVEWRKRDEFCIPRSPFSSVANKDSILLGGSRLSFLAPVHRPKHSNLKQTQIPKKYDVLEARSAGLRVDLSMPNEHWGAMCLLSRAWAFYGPWMTGCKGELFFSVAIVERFKEHSFNTASFFNPLAFEAVLVNYLNDRYGSENWGGNLSHVPRHHGPVHWKSISHFPVPCASFKIFNRGEDPNNLALPDNLIVFPISDRHFVEVCFVHEYYSRDEHGTIAIDTAPMQELQDRVVKNIELKLSPDVQSRVDKVKSEVGSLQMCKNFAPLKWPTNIYPPEAGNSPEARQALRNDA</sequence>
<evidence type="ECO:0000313" key="1">
    <source>
        <dbReference type="EMBL" id="AQQ68833.1"/>
    </source>
</evidence>